<dbReference type="GO" id="GO:0005840">
    <property type="term" value="C:ribosome"/>
    <property type="evidence" value="ECO:0007669"/>
    <property type="project" value="UniProtKB-KW"/>
</dbReference>
<dbReference type="AlphaFoldDB" id="A0A975AVD1"/>
<dbReference type="RefSeq" id="WP_284679826.1">
    <property type="nucleotide sequence ID" value="NZ_CP060096.1"/>
</dbReference>
<dbReference type="SUPFAM" id="SSF50104">
    <property type="entry name" value="Translation proteins SH3-like domain"/>
    <property type="match status" value="1"/>
</dbReference>
<evidence type="ECO:0000256" key="2">
    <source>
        <dbReference type="ARBA" id="ARBA00023274"/>
    </source>
</evidence>
<dbReference type="GO" id="GO:1990904">
    <property type="term" value="C:ribonucleoprotein complex"/>
    <property type="evidence" value="ECO:0007669"/>
    <property type="project" value="UniProtKB-KW"/>
</dbReference>
<gene>
    <name evidence="3" type="ORF">ACETAC_09855</name>
</gene>
<reference evidence="3" key="1">
    <citation type="submission" date="2020-08" db="EMBL/GenBank/DDBJ databases">
        <title>Genomic insights into the carbon and energy metabolism of the first obligate autotrophic acetogenic bacterium Aceticella autotrophica gen. nov., sp. nov.</title>
        <authorList>
            <person name="Toshchakov S.V."/>
            <person name="Elcheninov A.G."/>
            <person name="Kublanov I.V."/>
            <person name="Frolov E.N."/>
            <person name="Lebedinsky A.V."/>
        </authorList>
    </citation>
    <scope>NUCLEOTIDE SEQUENCE</scope>
    <source>
        <strain evidence="3">3443-3Ac</strain>
    </source>
</reference>
<keyword evidence="2" id="KW-0687">Ribonucleoprotein</keyword>
<evidence type="ECO:0000256" key="1">
    <source>
        <dbReference type="ARBA" id="ARBA00022980"/>
    </source>
</evidence>
<keyword evidence="1" id="KW-0689">Ribosomal protein</keyword>
<dbReference type="InterPro" id="IPR041985">
    <property type="entry name" value="Ribosomal_eL14_KOW"/>
</dbReference>
<dbReference type="KEGG" id="aaut:ACETAC_09855"/>
<dbReference type="InterPro" id="IPR014722">
    <property type="entry name" value="Rib_uL2_dom2"/>
</dbReference>
<organism evidence="3 4">
    <name type="scientific">Aceticella autotrophica</name>
    <dbReference type="NCBI Taxonomy" id="2755338"/>
    <lineage>
        <taxon>Bacteria</taxon>
        <taxon>Bacillati</taxon>
        <taxon>Bacillota</taxon>
        <taxon>Clostridia</taxon>
        <taxon>Thermoanaerobacterales</taxon>
        <taxon>Thermoanaerobacteraceae</taxon>
        <taxon>Aceticella</taxon>
    </lineage>
</organism>
<evidence type="ECO:0000313" key="3">
    <source>
        <dbReference type="EMBL" id="QSZ27137.1"/>
    </source>
</evidence>
<dbReference type="CDD" id="cd06088">
    <property type="entry name" value="KOW_RPL14"/>
    <property type="match status" value="1"/>
</dbReference>
<accession>A0A975AVD1</accession>
<keyword evidence="4" id="KW-1185">Reference proteome</keyword>
<proteinExistence type="predicted"/>
<sequence>MVDMPIGRIVRSKAGRDKDRVFVVIAEVDDKHVLIADGDLRKIEKPKKKKIIHLQKYNAVAENVREKLLNKKTVTNSDLIEALKQYKENN</sequence>
<protein>
    <submittedName>
        <fullName evidence="3">KOW domain-containing RNA-binding protein</fullName>
    </submittedName>
</protein>
<dbReference type="EMBL" id="CP060096">
    <property type="protein sequence ID" value="QSZ27137.1"/>
    <property type="molecule type" value="Genomic_DNA"/>
</dbReference>
<name>A0A975AVD1_9THEO</name>
<evidence type="ECO:0000313" key="4">
    <source>
        <dbReference type="Proteomes" id="UP000671913"/>
    </source>
</evidence>
<dbReference type="InterPro" id="IPR008991">
    <property type="entry name" value="Translation_prot_SH3-like_sf"/>
</dbReference>
<dbReference type="Gene3D" id="2.30.30.30">
    <property type="match status" value="1"/>
</dbReference>
<dbReference type="Proteomes" id="UP000671913">
    <property type="component" value="Chromosome"/>
</dbReference>